<dbReference type="InterPro" id="IPR007219">
    <property type="entry name" value="XnlR_reg_dom"/>
</dbReference>
<dbReference type="GO" id="GO:0008270">
    <property type="term" value="F:zinc ion binding"/>
    <property type="evidence" value="ECO:0007669"/>
    <property type="project" value="InterPro"/>
</dbReference>
<dbReference type="RefSeq" id="XP_016622105.1">
    <property type="nucleotide sequence ID" value="XM_016761767.1"/>
</dbReference>
<evidence type="ECO:0000259" key="3">
    <source>
        <dbReference type="SMART" id="SM00906"/>
    </source>
</evidence>
<dbReference type="Proteomes" id="UP000053789">
    <property type="component" value="Unassembled WGS sequence"/>
</dbReference>
<name>A0A0D2EZT8_CLAB1</name>
<dbReference type="SMART" id="SM00906">
    <property type="entry name" value="Fungal_trans"/>
    <property type="match status" value="1"/>
</dbReference>
<accession>A0A0D2EZT8</accession>
<dbReference type="GO" id="GO:0006351">
    <property type="term" value="P:DNA-templated transcription"/>
    <property type="evidence" value="ECO:0007669"/>
    <property type="project" value="InterPro"/>
</dbReference>
<gene>
    <name evidence="4" type="ORF">Z519_04020</name>
</gene>
<dbReference type="EMBL" id="KN846984">
    <property type="protein sequence ID" value="KIW95436.1"/>
    <property type="molecule type" value="Genomic_DNA"/>
</dbReference>
<feature type="domain" description="Xylanolytic transcriptional activator regulatory" evidence="3">
    <location>
        <begin position="318"/>
        <end position="391"/>
    </location>
</feature>
<dbReference type="PANTHER" id="PTHR46910">
    <property type="entry name" value="TRANSCRIPTION FACTOR PDR1"/>
    <property type="match status" value="1"/>
</dbReference>
<dbReference type="PANTHER" id="PTHR46910:SF1">
    <property type="entry name" value="MISCELLANEOUS ZN(II)2CYS6 TRANSCRIPTION FACTOR (EUROFUNG)-RELATED"/>
    <property type="match status" value="1"/>
</dbReference>
<dbReference type="HOGENOM" id="CLU_353372_0_0_1"/>
<evidence type="ECO:0000313" key="5">
    <source>
        <dbReference type="Proteomes" id="UP000053789"/>
    </source>
</evidence>
<keyword evidence="5" id="KW-1185">Reference proteome</keyword>
<dbReference type="InterPro" id="IPR050987">
    <property type="entry name" value="AtrR-like"/>
</dbReference>
<feature type="compositionally biased region" description="Pro residues" evidence="2">
    <location>
        <begin position="652"/>
        <end position="662"/>
    </location>
</feature>
<reference evidence="4" key="1">
    <citation type="submission" date="2015-01" db="EMBL/GenBank/DDBJ databases">
        <title>The Genome Sequence of Cladophialophora bantiana CBS 173.52.</title>
        <authorList>
            <consortium name="The Broad Institute Genomics Platform"/>
            <person name="Cuomo C."/>
            <person name="de Hoog S."/>
            <person name="Gorbushina A."/>
            <person name="Stielow B."/>
            <person name="Teixiera M."/>
            <person name="Abouelleil A."/>
            <person name="Chapman S.B."/>
            <person name="Priest M."/>
            <person name="Young S.K."/>
            <person name="Wortman J."/>
            <person name="Nusbaum C."/>
            <person name="Birren B."/>
        </authorList>
    </citation>
    <scope>NUCLEOTIDE SEQUENCE [LARGE SCALE GENOMIC DNA]</scope>
    <source>
        <strain evidence="4">CBS 173.52</strain>
    </source>
</reference>
<feature type="compositionally biased region" description="Polar residues" evidence="2">
    <location>
        <begin position="113"/>
        <end position="123"/>
    </location>
</feature>
<dbReference type="Pfam" id="PF04082">
    <property type="entry name" value="Fungal_trans"/>
    <property type="match status" value="1"/>
</dbReference>
<dbReference type="OrthoDB" id="3921198at2759"/>
<evidence type="ECO:0000256" key="2">
    <source>
        <dbReference type="SAM" id="MobiDB-lite"/>
    </source>
</evidence>
<feature type="region of interest" description="Disordered" evidence="2">
    <location>
        <begin position="68"/>
        <end position="124"/>
    </location>
</feature>
<evidence type="ECO:0000256" key="1">
    <source>
        <dbReference type="ARBA" id="ARBA00023242"/>
    </source>
</evidence>
<feature type="region of interest" description="Disordered" evidence="2">
    <location>
        <begin position="649"/>
        <end position="717"/>
    </location>
</feature>
<dbReference type="VEuPathDB" id="FungiDB:Z519_04020"/>
<sequence>MDATAQLTELSDHFGDVEKTELAMLVGQGKPRRICELEQTVEKFAKHIEHVGGRLPEQAESDGHNEDIELRLPSQPPSPGPKQADHQSAAETQSSSTVEVAGKSSLRKRRRCTNGSPNLQTYVTGDGTKTHHFYGSTSELVFLDSVREYVQQLGYEVPASGNLWRTNVDTTQTRLADNQPKSNLAADLRSQLPSQRLGAKLIEVYAQHVQAHTPMLYWPSILIKFQRIYTRSPLLRYEEGQIAADFCILMMVFAVGSQLSELAEVGHRSGQQMRNGWGFFEAARKCHRLIKSTYNLDDAIITLLMSIYLLGASLPSPCWVMAGTTSRIVQDLGLHKRPSPHQLFNVEIESRNRLFWGAYMVDRLVALTFGRPVLLLDEDCDVDLPGNVDEKGITSPHSLHFFRTSISVVSLLDPIIQLDAVPRNEENDVETMMQIDAQLLSCWYKYPGDLTNDDADGSIEPSTLKILFITQQARLALFRHFTNSALNNSFRSTCLKKSVETSRLTAKIVLRVAKGVDWEDGIAHRCNDIVYNHIFRASIVLLLEHRLKTSSAMGKAQGPGAAQNKYINILWQSLRAAAQTHLTAAKSLELLQVFANTLNFDLSLTEENSDQYAPGDGTDILIPHGSDTRTYESLAAPDLTASTALMTADVPSPCPEIQPRPEPSSALGTNSPSHMLAMGHTFPKGDDAGAAGTVPDEEGCLGPEKRPSPGHGSIGSEDMDWAMFHELLDHDSIFDMYAGGVNGNGDFPVEF</sequence>
<feature type="compositionally biased region" description="Polar residues" evidence="2">
    <location>
        <begin position="89"/>
        <end position="98"/>
    </location>
</feature>
<dbReference type="CDD" id="cd12148">
    <property type="entry name" value="fungal_TF_MHR"/>
    <property type="match status" value="1"/>
</dbReference>
<dbReference type="AlphaFoldDB" id="A0A0D2EZT8"/>
<dbReference type="GeneID" id="27696948"/>
<protein>
    <recommendedName>
        <fullName evidence="3">Xylanolytic transcriptional activator regulatory domain-containing protein</fullName>
    </recommendedName>
</protein>
<organism evidence="4 5">
    <name type="scientific">Cladophialophora bantiana (strain ATCC 10958 / CBS 173.52 / CDC B-1940 / NIH 8579)</name>
    <name type="common">Xylohypha bantiana</name>
    <dbReference type="NCBI Taxonomy" id="1442370"/>
    <lineage>
        <taxon>Eukaryota</taxon>
        <taxon>Fungi</taxon>
        <taxon>Dikarya</taxon>
        <taxon>Ascomycota</taxon>
        <taxon>Pezizomycotina</taxon>
        <taxon>Eurotiomycetes</taxon>
        <taxon>Chaetothyriomycetidae</taxon>
        <taxon>Chaetothyriales</taxon>
        <taxon>Herpotrichiellaceae</taxon>
        <taxon>Cladophialophora</taxon>
    </lineage>
</organism>
<evidence type="ECO:0000313" key="4">
    <source>
        <dbReference type="EMBL" id="KIW95436.1"/>
    </source>
</evidence>
<keyword evidence="1" id="KW-0539">Nucleus</keyword>
<proteinExistence type="predicted"/>
<dbReference type="GO" id="GO:0003677">
    <property type="term" value="F:DNA binding"/>
    <property type="evidence" value="ECO:0007669"/>
    <property type="project" value="InterPro"/>
</dbReference>
<dbReference type="GO" id="GO:0003700">
    <property type="term" value="F:DNA-binding transcription factor activity"/>
    <property type="evidence" value="ECO:0007669"/>
    <property type="project" value="InterPro"/>
</dbReference>